<keyword evidence="6 8" id="KW-1133">Transmembrane helix</keyword>
<evidence type="ECO:0000256" key="8">
    <source>
        <dbReference type="SAM" id="Phobius"/>
    </source>
</evidence>
<dbReference type="EMBL" id="MFZT01000046">
    <property type="protein sequence ID" value="OGK29502.1"/>
    <property type="molecule type" value="Genomic_DNA"/>
</dbReference>
<dbReference type="PANTHER" id="PTHR33908:SF11">
    <property type="entry name" value="MEMBRANE PROTEIN"/>
    <property type="match status" value="1"/>
</dbReference>
<dbReference type="InterPro" id="IPR050297">
    <property type="entry name" value="LipidA_mod_glycosyltrf_83"/>
</dbReference>
<dbReference type="InterPro" id="IPR038731">
    <property type="entry name" value="RgtA/B/C-like"/>
</dbReference>
<dbReference type="Proteomes" id="UP000178098">
    <property type="component" value="Unassembled WGS sequence"/>
</dbReference>
<evidence type="ECO:0000313" key="11">
    <source>
        <dbReference type="Proteomes" id="UP000178098"/>
    </source>
</evidence>
<organism evidence="10 11">
    <name type="scientific">Candidatus Roizmanbacteria bacterium RIFCSPHIGHO2_02_FULL_43_11</name>
    <dbReference type="NCBI Taxonomy" id="1802043"/>
    <lineage>
        <taxon>Bacteria</taxon>
        <taxon>Candidatus Roizmaniibacteriota</taxon>
    </lineage>
</organism>
<dbReference type="GO" id="GO:0016763">
    <property type="term" value="F:pentosyltransferase activity"/>
    <property type="evidence" value="ECO:0007669"/>
    <property type="project" value="TreeGrafter"/>
</dbReference>
<feature type="transmembrane region" description="Helical" evidence="8">
    <location>
        <begin position="107"/>
        <end position="125"/>
    </location>
</feature>
<dbReference type="GO" id="GO:0009103">
    <property type="term" value="P:lipopolysaccharide biosynthetic process"/>
    <property type="evidence" value="ECO:0007669"/>
    <property type="project" value="UniProtKB-ARBA"/>
</dbReference>
<feature type="transmembrane region" description="Helical" evidence="8">
    <location>
        <begin position="368"/>
        <end position="388"/>
    </location>
</feature>
<protein>
    <recommendedName>
        <fullName evidence="9">Glycosyltransferase RgtA/B/C/D-like domain-containing protein</fullName>
    </recommendedName>
</protein>
<keyword evidence="3" id="KW-0328">Glycosyltransferase</keyword>
<evidence type="ECO:0000259" key="9">
    <source>
        <dbReference type="Pfam" id="PF13231"/>
    </source>
</evidence>
<sequence>MQKYFGVILILLLILYTRFIGLNWGLPYPMHPDERNMAEAITQLKCPSSPTSFMSVRECMNPHFYAYGQAPLYTGYALVQGLHYFAGTLGASISFEEATMSLRVQSALLSMVLVGMMWKTFMLLYPGKPRPVFSAVLMLILTLQPYAIQFAHFGTTETALMLLYMSIIYACLRLIRSLDGKWILLIGAATGVAVGIKTSSLLFTALPVFVLINTVLRQSKKHIRQYAQSVLLLILSAVLFMLITSPHSIINFSDFLQSMKYEIPVGQGALKVFYTRQFEGTIPIIFQFTHIFPYTHGLPVLLLFIAGFLWLPWKDKQLNILRLSWLIFFIPTAFLYTKWTRFIAPIMPVMTVFATLIFTQIWEKISSLPLRIALLTVVILPGVAYLSIYQHPDVRFEASRVITNTIPSGSHILEEAGNVINIPIPIPDSLQPLPYYNFEAFDLYNLDSAIKMRALDSSLQEANAVIIPSRRIFADHTCIDPDGSTSISQLLPFQNCGKLLKDYPYINQYYQRLIGPESSYIQTALITSYPRIELFGIKLVEFPDERAEETWTVFDHPVVRIYEKVQ</sequence>
<feature type="transmembrane region" description="Helical" evidence="8">
    <location>
        <begin position="230"/>
        <end position="250"/>
    </location>
</feature>
<comment type="subcellular location">
    <subcellularLocation>
        <location evidence="1">Cell membrane</location>
        <topology evidence="1">Multi-pass membrane protein</topology>
    </subcellularLocation>
</comment>
<evidence type="ECO:0000256" key="3">
    <source>
        <dbReference type="ARBA" id="ARBA00022676"/>
    </source>
</evidence>
<feature type="transmembrane region" description="Helical" evidence="8">
    <location>
        <begin position="342"/>
        <end position="361"/>
    </location>
</feature>
<dbReference type="PANTHER" id="PTHR33908">
    <property type="entry name" value="MANNOSYLTRANSFERASE YKCB-RELATED"/>
    <property type="match status" value="1"/>
</dbReference>
<keyword evidence="5 8" id="KW-0812">Transmembrane</keyword>
<dbReference type="Pfam" id="PF13231">
    <property type="entry name" value="PMT_2"/>
    <property type="match status" value="1"/>
</dbReference>
<dbReference type="GO" id="GO:0005886">
    <property type="term" value="C:plasma membrane"/>
    <property type="evidence" value="ECO:0007669"/>
    <property type="project" value="UniProtKB-SubCell"/>
</dbReference>
<keyword evidence="7 8" id="KW-0472">Membrane</keyword>
<feature type="domain" description="Glycosyltransferase RgtA/B/C/D-like" evidence="9">
    <location>
        <begin position="89"/>
        <end position="237"/>
    </location>
</feature>
<evidence type="ECO:0000256" key="5">
    <source>
        <dbReference type="ARBA" id="ARBA00022692"/>
    </source>
</evidence>
<gene>
    <name evidence="10" type="ORF">A3D08_00965</name>
</gene>
<evidence type="ECO:0000256" key="1">
    <source>
        <dbReference type="ARBA" id="ARBA00004651"/>
    </source>
</evidence>
<evidence type="ECO:0000256" key="6">
    <source>
        <dbReference type="ARBA" id="ARBA00022989"/>
    </source>
</evidence>
<evidence type="ECO:0000256" key="2">
    <source>
        <dbReference type="ARBA" id="ARBA00022475"/>
    </source>
</evidence>
<evidence type="ECO:0000313" key="10">
    <source>
        <dbReference type="EMBL" id="OGK29502.1"/>
    </source>
</evidence>
<comment type="caution">
    <text evidence="10">The sequence shown here is derived from an EMBL/GenBank/DDBJ whole genome shotgun (WGS) entry which is preliminary data.</text>
</comment>
<proteinExistence type="predicted"/>
<evidence type="ECO:0000256" key="7">
    <source>
        <dbReference type="ARBA" id="ARBA00023136"/>
    </source>
</evidence>
<dbReference type="AlphaFoldDB" id="A0A1F7HFD8"/>
<feature type="transmembrane region" description="Helical" evidence="8">
    <location>
        <begin position="73"/>
        <end position="95"/>
    </location>
</feature>
<feature type="transmembrane region" description="Helical" evidence="8">
    <location>
        <begin position="318"/>
        <end position="336"/>
    </location>
</feature>
<name>A0A1F7HFD8_9BACT</name>
<feature type="transmembrane region" description="Helical" evidence="8">
    <location>
        <begin position="7"/>
        <end position="26"/>
    </location>
</feature>
<reference evidence="10 11" key="1">
    <citation type="journal article" date="2016" name="Nat. Commun.">
        <title>Thousands of microbial genomes shed light on interconnected biogeochemical processes in an aquifer system.</title>
        <authorList>
            <person name="Anantharaman K."/>
            <person name="Brown C.T."/>
            <person name="Hug L.A."/>
            <person name="Sharon I."/>
            <person name="Castelle C.J."/>
            <person name="Probst A.J."/>
            <person name="Thomas B.C."/>
            <person name="Singh A."/>
            <person name="Wilkins M.J."/>
            <person name="Karaoz U."/>
            <person name="Brodie E.L."/>
            <person name="Williams K.H."/>
            <person name="Hubbard S.S."/>
            <person name="Banfield J.F."/>
        </authorList>
    </citation>
    <scope>NUCLEOTIDE SEQUENCE [LARGE SCALE GENOMIC DNA]</scope>
</reference>
<evidence type="ECO:0000256" key="4">
    <source>
        <dbReference type="ARBA" id="ARBA00022679"/>
    </source>
</evidence>
<feature type="transmembrane region" description="Helical" evidence="8">
    <location>
        <begin position="182"/>
        <end position="209"/>
    </location>
</feature>
<feature type="transmembrane region" description="Helical" evidence="8">
    <location>
        <begin position="131"/>
        <end position="148"/>
    </location>
</feature>
<feature type="transmembrane region" description="Helical" evidence="8">
    <location>
        <begin position="291"/>
        <end position="311"/>
    </location>
</feature>
<feature type="transmembrane region" description="Helical" evidence="8">
    <location>
        <begin position="160"/>
        <end position="176"/>
    </location>
</feature>
<keyword evidence="2" id="KW-1003">Cell membrane</keyword>
<keyword evidence="4" id="KW-0808">Transferase</keyword>
<accession>A0A1F7HFD8</accession>